<evidence type="ECO:0000256" key="1">
    <source>
        <dbReference type="ARBA" id="ARBA00038101"/>
    </source>
</evidence>
<dbReference type="EMBL" id="JAPFFF010000011">
    <property type="protein sequence ID" value="KAK8878478.1"/>
    <property type="molecule type" value="Genomic_DNA"/>
</dbReference>
<dbReference type="InterPro" id="IPR019734">
    <property type="entry name" value="TPR_rpt"/>
</dbReference>
<dbReference type="SMART" id="SM00028">
    <property type="entry name" value="TPR"/>
    <property type="match status" value="5"/>
</dbReference>
<reference evidence="3 4" key="1">
    <citation type="submission" date="2024-04" db="EMBL/GenBank/DDBJ databases">
        <title>Tritrichomonas musculus Genome.</title>
        <authorList>
            <person name="Alves-Ferreira E."/>
            <person name="Grigg M."/>
            <person name="Lorenzi H."/>
            <person name="Galac M."/>
        </authorList>
    </citation>
    <scope>NUCLEOTIDE SEQUENCE [LARGE SCALE GENOMIC DNA]</scope>
    <source>
        <strain evidence="3 4">EAF2021</strain>
    </source>
</reference>
<dbReference type="InterPro" id="IPR006597">
    <property type="entry name" value="Sel1-like"/>
</dbReference>
<dbReference type="SUPFAM" id="SSF56112">
    <property type="entry name" value="Protein kinase-like (PK-like)"/>
    <property type="match status" value="1"/>
</dbReference>
<dbReference type="Gene3D" id="1.10.510.10">
    <property type="entry name" value="Transferase(Phosphotransferase) domain 1"/>
    <property type="match status" value="1"/>
</dbReference>
<feature type="domain" description="Protein kinase" evidence="2">
    <location>
        <begin position="153"/>
        <end position="403"/>
    </location>
</feature>
<dbReference type="Proteomes" id="UP001470230">
    <property type="component" value="Unassembled WGS sequence"/>
</dbReference>
<dbReference type="SUPFAM" id="SSF81901">
    <property type="entry name" value="HCP-like"/>
    <property type="match status" value="4"/>
</dbReference>
<dbReference type="PANTHER" id="PTHR11102:SF160">
    <property type="entry name" value="ERAD-ASSOCIATED E3 UBIQUITIN-PROTEIN LIGASE COMPONENT HRD3"/>
    <property type="match status" value="1"/>
</dbReference>
<organism evidence="3 4">
    <name type="scientific">Tritrichomonas musculus</name>
    <dbReference type="NCBI Taxonomy" id="1915356"/>
    <lineage>
        <taxon>Eukaryota</taxon>
        <taxon>Metamonada</taxon>
        <taxon>Parabasalia</taxon>
        <taxon>Tritrichomonadida</taxon>
        <taxon>Tritrichomonadidae</taxon>
        <taxon>Tritrichomonas</taxon>
    </lineage>
</organism>
<gene>
    <name evidence="3" type="ORF">M9Y10_005253</name>
</gene>
<comment type="caution">
    <text evidence="3">The sequence shown here is derived from an EMBL/GenBank/DDBJ whole genome shotgun (WGS) entry which is preliminary data.</text>
</comment>
<accession>A0ABR2JLL0</accession>
<comment type="similarity">
    <text evidence="1">Belongs to the sel-1 family.</text>
</comment>
<proteinExistence type="inferred from homology"/>
<dbReference type="Pfam" id="PF00069">
    <property type="entry name" value="Pkinase"/>
    <property type="match status" value="1"/>
</dbReference>
<dbReference type="Gene3D" id="1.25.40.10">
    <property type="entry name" value="Tetratricopeptide repeat domain"/>
    <property type="match status" value="4"/>
</dbReference>
<dbReference type="InterPro" id="IPR011990">
    <property type="entry name" value="TPR-like_helical_dom_sf"/>
</dbReference>
<dbReference type="Pfam" id="PF08238">
    <property type="entry name" value="Sel1"/>
    <property type="match status" value="13"/>
</dbReference>
<dbReference type="InterPro" id="IPR050767">
    <property type="entry name" value="Sel1_AlgK"/>
</dbReference>
<dbReference type="InterPro" id="IPR000719">
    <property type="entry name" value="Prot_kinase_dom"/>
</dbReference>
<dbReference type="SMART" id="SM00220">
    <property type="entry name" value="S_TKc"/>
    <property type="match status" value="1"/>
</dbReference>
<dbReference type="PROSITE" id="PS00108">
    <property type="entry name" value="PROTEIN_KINASE_ST"/>
    <property type="match status" value="1"/>
</dbReference>
<dbReference type="PROSITE" id="PS50011">
    <property type="entry name" value="PROTEIN_KINASE_DOM"/>
    <property type="match status" value="1"/>
</dbReference>
<keyword evidence="4" id="KW-1185">Reference proteome</keyword>
<evidence type="ECO:0000313" key="3">
    <source>
        <dbReference type="EMBL" id="KAK8878478.1"/>
    </source>
</evidence>
<evidence type="ECO:0000259" key="2">
    <source>
        <dbReference type="PROSITE" id="PS50011"/>
    </source>
</evidence>
<dbReference type="InterPro" id="IPR011009">
    <property type="entry name" value="Kinase-like_dom_sf"/>
</dbReference>
<name>A0ABR2JLL0_9EUKA</name>
<protein>
    <recommendedName>
        <fullName evidence="2">Protein kinase domain-containing protein</fullName>
    </recommendedName>
</protein>
<evidence type="ECO:0000313" key="4">
    <source>
        <dbReference type="Proteomes" id="UP001470230"/>
    </source>
</evidence>
<dbReference type="PANTHER" id="PTHR11102">
    <property type="entry name" value="SEL-1-LIKE PROTEIN"/>
    <property type="match status" value="1"/>
</dbReference>
<dbReference type="InterPro" id="IPR008271">
    <property type="entry name" value="Ser/Thr_kinase_AS"/>
</dbReference>
<dbReference type="SMART" id="SM00671">
    <property type="entry name" value="SEL1"/>
    <property type="match status" value="14"/>
</dbReference>
<sequence>MKTKLTEIPTEIHEFLNKNERFKIINAKNDLHNLLHEYNFFTFEIKQNDKTNSNFKVIICVEKKCIIIENINIKLIDQFLEETKSLYININKQFTDNSEIKEEVLAFCEHFPNLIKPIAAYLIRRYFYPSSFFRDPSFFNFESKINDYYENDFIYLRILHSTDSFTFYLVFHKKYFHLFILKQINKNDDINKEINFCKKFQNRSFVPFYGFVKRKNQNIIGFIYEFMPNGTLSDYFNQNKEKISNFFSFTALIRIFNGINHLHSHHCIHRDLKPSNILINHDFEVCINDFGTIKELNNSANANTTFDFGSAIYSSPEQMGGRNVSYPTDIFSFGSIIYFLFERKDMFKRDYNMSYISHIRKNEIPQMTNVSKDVQELCNKCVKYNPNERPSMDDIKNILYKIIRSLYFFDQYFIVDKMKSIHKEEMKQFINESIFFISEYMHKNTNCFTDLQQSISKGEISDILYQIGRLYIVKDIVSCDYNKAMEYYQLSAEYGSSYGIDGIGNLYFNGWGVEKNYAEAQKHYKMAAEKNNPKSLYMMGYIYMNGIEVNIDYIKAKKCFESSSKQNFSQAFVSLGDLYLKGKGVDQNIEKAIFYYEKGKSFQNVNAILALGNMYFYGNKVGQNYKTAREYYELAAQKNNPKALYYLGYLYYYGYGVDRNYEESKKYFEMAEKYGNIDAYFILGKLYHEGKGVEQDYDKALNYYELAAKQNDSDALNGIGLIYYKFKKDYTKAFTYFERSAALENYYAYNNLAEFYIYGYVGPKDYPKAKYYYELSSKQNNTDAFIGLGNMYYKGYGVKKDFTEAIKYYMKAVNDKHSDVFYKIGKIFFKQQNYVNAKEYFEKASIFNHPLSYFYLGIIYFKGLGVEQDYKLSFNNFLSSSQLNYFKAFFYVGLQYERGLGVETNYINAIYYYKKCLDCEKFHYFIDYKNGSIEKQKANANYRYLSANNAAVIYLFFMQNTKEAENYFKISSNNEYPIGQNNFALFNQFFLDNEAKADQIFNKASKNNFDLIEFNFGRLFELNNKKEEAYKHYERALSFENNILYYRSDIIEDERLEKSRLFINCYLYLKFIFENESMNNIKDTYRVKAIFRPIFKLLIQSHCKSFSLLIKNNKINLKNFFIQFPLFNLNYDQENSENEDFKIEEDSKEIKYFKMIIANDEKSNENLLYSAKLDKYKNEEQSSFYDTINCQTNQIILKICEELNQENLFTIKEETNEDMNLIQIKVNHNNTERFLQYPKNIDFIICNTFHSSAEIKEIMDIMEEILFSNPSPILFGRFPDNSKNIKNKSEQIKRLFYEGLGTLDDITLEK</sequence>